<evidence type="ECO:0000313" key="4">
    <source>
        <dbReference type="Proteomes" id="UP000003577"/>
    </source>
</evidence>
<name>A5KQV1_9FIRM</name>
<dbReference type="SMART" id="SM00155">
    <property type="entry name" value="PLDc"/>
    <property type="match status" value="2"/>
</dbReference>
<feature type="transmembrane region" description="Helical" evidence="1">
    <location>
        <begin position="30"/>
        <end position="48"/>
    </location>
</feature>
<dbReference type="GO" id="GO:0030572">
    <property type="term" value="F:phosphatidyltransferase activity"/>
    <property type="evidence" value="ECO:0007669"/>
    <property type="project" value="UniProtKB-ARBA"/>
</dbReference>
<evidence type="ECO:0000259" key="2">
    <source>
        <dbReference type="PROSITE" id="PS50035"/>
    </source>
</evidence>
<reference evidence="3 4" key="2">
    <citation type="submission" date="2007-04" db="EMBL/GenBank/DDBJ databases">
        <title>Draft genome sequence of Ruminococcus torques (ATCC 27756).</title>
        <authorList>
            <person name="Sudarsanam P."/>
            <person name="Ley R."/>
            <person name="Guruge J."/>
            <person name="Turnbaugh P.J."/>
            <person name="Mahowald M."/>
            <person name="Liep D."/>
            <person name="Gordon J."/>
        </authorList>
    </citation>
    <scope>NUCLEOTIDE SEQUENCE [LARGE SCALE GENOMIC DNA]</scope>
    <source>
        <strain evidence="3 4">ATCC 27756</strain>
    </source>
</reference>
<dbReference type="PANTHER" id="PTHR21248:SF12">
    <property type="entry name" value="CARDIOLIPIN SYNTHASE C"/>
    <property type="match status" value="1"/>
</dbReference>
<dbReference type="Pfam" id="PF13091">
    <property type="entry name" value="PLDc_2"/>
    <property type="match status" value="2"/>
</dbReference>
<organism evidence="3 4">
    <name type="scientific">[Ruminococcus] torques ATCC 27756</name>
    <dbReference type="NCBI Taxonomy" id="411460"/>
    <lineage>
        <taxon>Bacteria</taxon>
        <taxon>Bacillati</taxon>
        <taxon>Bacillota</taxon>
        <taxon>Clostridia</taxon>
        <taxon>Lachnospirales</taxon>
        <taxon>Lachnospiraceae</taxon>
        <taxon>Mediterraneibacter</taxon>
    </lineage>
</organism>
<proteinExistence type="predicted"/>
<dbReference type="PROSITE" id="PS50035">
    <property type="entry name" value="PLD"/>
    <property type="match status" value="2"/>
</dbReference>
<evidence type="ECO:0000313" key="3">
    <source>
        <dbReference type="EMBL" id="EDK23196.1"/>
    </source>
</evidence>
<dbReference type="SUPFAM" id="SSF56024">
    <property type="entry name" value="Phospholipase D/nuclease"/>
    <property type="match status" value="2"/>
</dbReference>
<dbReference type="InterPro" id="IPR001736">
    <property type="entry name" value="PLipase_D/transphosphatidylase"/>
</dbReference>
<dbReference type="EC" id="3.1.-.-" evidence="3"/>
<dbReference type="GO" id="GO:0016787">
    <property type="term" value="F:hydrolase activity"/>
    <property type="evidence" value="ECO:0007669"/>
    <property type="project" value="UniProtKB-KW"/>
</dbReference>
<feature type="domain" description="PLD phosphodiesterase" evidence="2">
    <location>
        <begin position="174"/>
        <end position="201"/>
    </location>
</feature>
<evidence type="ECO:0000256" key="1">
    <source>
        <dbReference type="SAM" id="Phobius"/>
    </source>
</evidence>
<dbReference type="HOGENOM" id="CLU_024860_0_0_9"/>
<dbReference type="PANTHER" id="PTHR21248">
    <property type="entry name" value="CARDIOLIPIN SYNTHASE"/>
    <property type="match status" value="1"/>
</dbReference>
<dbReference type="Gene3D" id="3.30.870.10">
    <property type="entry name" value="Endonuclease Chain A"/>
    <property type="match status" value="2"/>
</dbReference>
<dbReference type="AlphaFoldDB" id="A5KQV1"/>
<keyword evidence="1" id="KW-0472">Membrane</keyword>
<dbReference type="EMBL" id="AAVP02000019">
    <property type="protein sequence ID" value="EDK23196.1"/>
    <property type="molecule type" value="Genomic_DNA"/>
</dbReference>
<sequence length="490" mass="56984">MCYLIPKERRFYENMKNSFSFLAKHISWKYIVLILILIYIILLTVPYLPHKTVSEEYKEKDAAAEYYSDTSGTERIAYITDNNDALLYRLGMIEEAEKSIILSTFDFNDDEAGQDILSALLNAADRGVDIRVIVDGISGFMDVQHNPWFLALDAHKNAQVRIYNPVNFLKPWDMQARLHDKYLIIDDQMYTLGGRNTTNLFLGDYSKGKNIDKELFVYETDPGKNMQNTSMSQLQTYFDSIWDSSDSKPCRGSRNGKKTVEKTEALKKHYKELQKKYPAAYEKQNWEELTFETNKITLLSNPIESENKEPWMWYSLHRLMMSGKQATIYTPYIICGREMYDDLSQLTDNNVSVEIITNDVAKGANPWGCTDYLNEKEKIWRTGVKVYEYMAPHSCHTKAVLIDDRMSIVGSYNLDMRSTYLDTELMLAVDSTELNAIIRKEAEHDKTFSKTMENGKYTYGENYKTKELSTGKKLFYATLRQIIKPLRRFL</sequence>
<comment type="caution">
    <text evidence="3">The sequence shown here is derived from an EMBL/GenBank/DDBJ whole genome shotgun (WGS) entry which is preliminary data.</text>
</comment>
<reference evidence="3 4" key="1">
    <citation type="submission" date="2007-03" db="EMBL/GenBank/DDBJ databases">
        <authorList>
            <person name="Fulton L."/>
            <person name="Clifton S."/>
            <person name="Fulton B."/>
            <person name="Xu J."/>
            <person name="Minx P."/>
            <person name="Pepin K.H."/>
            <person name="Johnson M."/>
            <person name="Thiruvilangam P."/>
            <person name="Bhonagiri V."/>
            <person name="Nash W.E."/>
            <person name="Mardis E.R."/>
            <person name="Wilson R.K."/>
        </authorList>
    </citation>
    <scope>NUCLEOTIDE SEQUENCE [LARGE SCALE GENOMIC DNA]</scope>
    <source>
        <strain evidence="3 4">ATCC 27756</strain>
    </source>
</reference>
<keyword evidence="3" id="KW-0378">Hydrolase</keyword>
<keyword evidence="1" id="KW-0812">Transmembrane</keyword>
<dbReference type="Proteomes" id="UP000003577">
    <property type="component" value="Unassembled WGS sequence"/>
</dbReference>
<feature type="domain" description="PLD phosphodiesterase" evidence="2">
    <location>
        <begin position="396"/>
        <end position="418"/>
    </location>
</feature>
<protein>
    <submittedName>
        <fullName evidence="3">Phospholipase D domain protein</fullName>
        <ecNumber evidence="3">3.1.-.-</ecNumber>
    </submittedName>
</protein>
<gene>
    <name evidence="3" type="ORF">RUMTOR_02642</name>
</gene>
<dbReference type="PaxDb" id="411460-RUMTOR_02642"/>
<dbReference type="GO" id="GO:0032049">
    <property type="term" value="P:cardiolipin biosynthetic process"/>
    <property type="evidence" value="ECO:0007669"/>
    <property type="project" value="UniProtKB-ARBA"/>
</dbReference>
<keyword evidence="1" id="KW-1133">Transmembrane helix</keyword>
<accession>A5KQV1</accession>
<dbReference type="CDD" id="cd09113">
    <property type="entry name" value="PLDc_ymdC_like_2"/>
    <property type="match status" value="1"/>
</dbReference>
<dbReference type="InterPro" id="IPR025202">
    <property type="entry name" value="PLD-like_dom"/>
</dbReference>